<dbReference type="InterPro" id="IPR036544">
    <property type="entry name" value="QCR7_sf"/>
</dbReference>
<proteinExistence type="inferred from homology"/>
<evidence type="ECO:0000256" key="5">
    <source>
        <dbReference type="ARBA" id="ARBA00022792"/>
    </source>
</evidence>
<dbReference type="AlphaFoldDB" id="A0A2B7WGX4"/>
<dbReference type="GO" id="GO:0005743">
    <property type="term" value="C:mitochondrial inner membrane"/>
    <property type="evidence" value="ECO:0007669"/>
    <property type="project" value="UniProtKB-SubCell"/>
</dbReference>
<evidence type="ECO:0000313" key="11">
    <source>
        <dbReference type="EMBL" id="PGG95829.1"/>
    </source>
</evidence>
<dbReference type="InterPro" id="IPR003197">
    <property type="entry name" value="QCR7"/>
</dbReference>
<feature type="region of interest" description="Disordered" evidence="10">
    <location>
        <begin position="1"/>
        <end position="38"/>
    </location>
</feature>
<keyword evidence="12" id="KW-1185">Reference proteome</keyword>
<keyword evidence="3" id="KW-0813">Transport</keyword>
<evidence type="ECO:0000256" key="4">
    <source>
        <dbReference type="ARBA" id="ARBA00022660"/>
    </source>
</evidence>
<reference evidence="11 12" key="1">
    <citation type="submission" date="2017-10" db="EMBL/GenBank/DDBJ databases">
        <title>Comparative genomics in systemic dimorphic fungi from Ajellomycetaceae.</title>
        <authorList>
            <person name="Munoz J.F."/>
            <person name="Mcewen J.G."/>
            <person name="Clay O.K."/>
            <person name="Cuomo C.A."/>
        </authorList>
    </citation>
    <scope>NUCLEOTIDE SEQUENCE [LARGE SCALE GENOMIC DNA]</scope>
    <source>
        <strain evidence="11 12">UAMH130</strain>
    </source>
</reference>
<keyword evidence="7" id="KW-0496">Mitochondrion</keyword>
<protein>
    <recommendedName>
        <fullName evidence="9">Complex III subunit 7</fullName>
    </recommendedName>
</protein>
<evidence type="ECO:0000256" key="10">
    <source>
        <dbReference type="SAM" id="MobiDB-lite"/>
    </source>
</evidence>
<evidence type="ECO:0000256" key="6">
    <source>
        <dbReference type="ARBA" id="ARBA00022982"/>
    </source>
</evidence>
<keyword evidence="4" id="KW-0679">Respiratory chain</keyword>
<dbReference type="Gene3D" id="1.10.1090.10">
    <property type="entry name" value="Cytochrome b-c1 complex subunit 7"/>
    <property type="match status" value="1"/>
</dbReference>
<evidence type="ECO:0000256" key="7">
    <source>
        <dbReference type="ARBA" id="ARBA00023128"/>
    </source>
</evidence>
<dbReference type="FunFam" id="1.10.1090.10:FF:000001">
    <property type="entry name" value="Cytochrome b-c1 complex subunit 7"/>
    <property type="match status" value="1"/>
</dbReference>
<feature type="compositionally biased region" description="Basic and acidic residues" evidence="10">
    <location>
        <begin position="23"/>
        <end position="33"/>
    </location>
</feature>
<evidence type="ECO:0000256" key="1">
    <source>
        <dbReference type="ARBA" id="ARBA00004443"/>
    </source>
</evidence>
<dbReference type="PANTHER" id="PTHR12022">
    <property type="entry name" value="UBIQUINOL-CYTOCHROME C REDUCTASE COMPLEX 14 KD PROTEIN"/>
    <property type="match status" value="1"/>
</dbReference>
<dbReference type="EMBL" id="PDNC01000205">
    <property type="protein sequence ID" value="PGG95829.1"/>
    <property type="molecule type" value="Genomic_DNA"/>
</dbReference>
<evidence type="ECO:0000256" key="3">
    <source>
        <dbReference type="ARBA" id="ARBA00022448"/>
    </source>
</evidence>
<dbReference type="GO" id="GO:0045275">
    <property type="term" value="C:respiratory chain complex III"/>
    <property type="evidence" value="ECO:0007669"/>
    <property type="project" value="InterPro"/>
</dbReference>
<keyword evidence="8" id="KW-0472">Membrane</keyword>
<evidence type="ECO:0000256" key="8">
    <source>
        <dbReference type="ARBA" id="ARBA00023136"/>
    </source>
</evidence>
<keyword evidence="6" id="KW-0249">Electron transport</keyword>
<dbReference type="Pfam" id="PF02271">
    <property type="entry name" value="UCR_14kD"/>
    <property type="match status" value="1"/>
</dbReference>
<dbReference type="SUPFAM" id="SSF81524">
    <property type="entry name" value="14 kDa protein of cytochrome bc1 complex (Ubiquinol-cytochrome c reductase)"/>
    <property type="match status" value="1"/>
</dbReference>
<dbReference type="PANTHER" id="PTHR12022:SF0">
    <property type="entry name" value="CYTOCHROME B-C1 COMPLEX SUBUNIT 7"/>
    <property type="match status" value="1"/>
</dbReference>
<name>A0A2B7WGX4_9EURO</name>
<comment type="caution">
    <text evidence="11">The sequence shown here is derived from an EMBL/GenBank/DDBJ whole genome shotgun (WGS) entry which is preliminary data.</text>
</comment>
<dbReference type="Proteomes" id="UP000224080">
    <property type="component" value="Unassembled WGS sequence"/>
</dbReference>
<comment type="similarity">
    <text evidence="2">Belongs to the UQCRB/QCR7 family.</text>
</comment>
<keyword evidence="5" id="KW-0999">Mitochondrion inner membrane</keyword>
<evidence type="ECO:0000313" key="12">
    <source>
        <dbReference type="Proteomes" id="UP000224080"/>
    </source>
</evidence>
<accession>A0A2B7WGX4</accession>
<evidence type="ECO:0000256" key="9">
    <source>
        <dbReference type="ARBA" id="ARBA00031684"/>
    </source>
</evidence>
<evidence type="ECO:0000256" key="2">
    <source>
        <dbReference type="ARBA" id="ARBA00008554"/>
    </source>
</evidence>
<gene>
    <name evidence="11" type="ORF">GX51_08111</name>
</gene>
<dbReference type="OrthoDB" id="425749at2759"/>
<comment type="subcellular location">
    <subcellularLocation>
        <location evidence="1">Mitochondrion inner membrane</location>
        <topology evidence="1">Peripheral membrane protein</topology>
        <orientation evidence="1">Matrix side</orientation>
    </subcellularLocation>
</comment>
<organism evidence="11 12">
    <name type="scientific">Blastomyces parvus</name>
    <dbReference type="NCBI Taxonomy" id="2060905"/>
    <lineage>
        <taxon>Eukaryota</taxon>
        <taxon>Fungi</taxon>
        <taxon>Dikarya</taxon>
        <taxon>Ascomycota</taxon>
        <taxon>Pezizomycotina</taxon>
        <taxon>Eurotiomycetes</taxon>
        <taxon>Eurotiomycetidae</taxon>
        <taxon>Onygenales</taxon>
        <taxon>Ajellomycetaceae</taxon>
        <taxon>Blastomyces</taxon>
    </lineage>
</organism>
<dbReference type="STRING" id="2060905.A0A2B7WGX4"/>
<dbReference type="GO" id="GO:0006122">
    <property type="term" value="P:mitochondrial electron transport, ubiquinol to cytochrome c"/>
    <property type="evidence" value="ECO:0007669"/>
    <property type="project" value="InterPro"/>
</dbReference>
<sequence length="214" mass="24631">MSPPATVAALGGRSRFRKRLRSRDHDGQFRRDGPSAGVFPQPAARLLSLLEPHLHRQPSIASKQQPATCPRRPLRCSDTDNTLVDCPSRLYTMSAPSLLKQINARPWLKRMMMPLANWHANASGYRQMGLRADDLIPEENDTVQLALRRLPPKEAYDRVFRIRRAFQLSIEHQLLPAEQQTKPEEDVEYLSPIIREIERENKERADLDNLVIKR</sequence>